<name>A0A7V5UET2_CALAY</name>
<organism evidence="1">
    <name type="scientific">Caldithrix abyssi</name>
    <dbReference type="NCBI Taxonomy" id="187145"/>
    <lineage>
        <taxon>Bacteria</taxon>
        <taxon>Pseudomonadati</taxon>
        <taxon>Calditrichota</taxon>
        <taxon>Calditrichia</taxon>
        <taxon>Calditrichales</taxon>
        <taxon>Calditrichaceae</taxon>
        <taxon>Caldithrix</taxon>
    </lineage>
</organism>
<protein>
    <submittedName>
        <fullName evidence="1">Uncharacterized protein</fullName>
    </submittedName>
</protein>
<comment type="caution">
    <text evidence="1">The sequence shown here is derived from an EMBL/GenBank/DDBJ whole genome shotgun (WGS) entry which is preliminary data.</text>
</comment>
<dbReference type="EMBL" id="DROD01000360">
    <property type="protein sequence ID" value="HHJ52574.1"/>
    <property type="molecule type" value="Genomic_DNA"/>
</dbReference>
<proteinExistence type="predicted"/>
<dbReference type="AlphaFoldDB" id="A0A7V5UET2"/>
<accession>A0A7V5UET2</accession>
<sequence>MFMFRPGLPAQDPPTIEYSLQNEHIRLTVRAQGDWLVSETISAKAGQSGFFNGALPSLTTDGDFALDVMWTAWQALGMKNNAENPVLLTKKNFLLTRGKKSKKNGAEELTLDFEGWNIPIALTIRYRLAPGDFFLK</sequence>
<reference evidence="1" key="1">
    <citation type="journal article" date="2020" name="mSystems">
        <title>Genome- and Community-Level Interaction Insights into Carbon Utilization and Element Cycling Functions of Hydrothermarchaeota in Hydrothermal Sediment.</title>
        <authorList>
            <person name="Zhou Z."/>
            <person name="Liu Y."/>
            <person name="Xu W."/>
            <person name="Pan J."/>
            <person name="Luo Z.H."/>
            <person name="Li M."/>
        </authorList>
    </citation>
    <scope>NUCLEOTIDE SEQUENCE [LARGE SCALE GENOMIC DNA]</scope>
    <source>
        <strain evidence="1">HyVt-527</strain>
    </source>
</reference>
<gene>
    <name evidence="1" type="ORF">ENJ89_05225</name>
</gene>
<feature type="non-terminal residue" evidence="1">
    <location>
        <position position="136"/>
    </location>
</feature>
<dbReference type="Proteomes" id="UP000886124">
    <property type="component" value="Unassembled WGS sequence"/>
</dbReference>
<evidence type="ECO:0000313" key="1">
    <source>
        <dbReference type="EMBL" id="HHJ52574.1"/>
    </source>
</evidence>